<evidence type="ECO:0000313" key="2">
    <source>
        <dbReference type="Proteomes" id="UP001238334"/>
    </source>
</evidence>
<evidence type="ECO:0000313" key="1">
    <source>
        <dbReference type="EMBL" id="WIY25555.1"/>
    </source>
</evidence>
<dbReference type="KEGG" id="ppso:QPJ95_00945"/>
<name>A0A9Y2L067_9RHOB</name>
<proteinExistence type="predicted"/>
<accession>A0A9Y2L067</accession>
<dbReference type="EMBL" id="CP127247">
    <property type="protein sequence ID" value="WIY25555.1"/>
    <property type="molecule type" value="Genomic_DNA"/>
</dbReference>
<keyword evidence="2" id="KW-1185">Reference proteome</keyword>
<sequence length="154" mass="17454">MEFILLLRIAIIAVVALFFQPVRPALADQPMFYAESGLAISGYDTVAFFVERRAVLGHSDHAVMWKGAVWRFVSADNRRHFESNPRAYAPMFGGYCAYAVSQGYLMSGAPQSWQIVDNQLYLLYSASVQEIWRRDMTDLIVSGRSNWPDVLGHE</sequence>
<dbReference type="NCBIfam" id="NF041384">
    <property type="entry name" value="YHS_seleno_dom"/>
    <property type="match status" value="1"/>
</dbReference>
<protein>
    <submittedName>
        <fullName evidence="1">YHS domain-containing (Seleno)protein</fullName>
    </submittedName>
</protein>
<dbReference type="Proteomes" id="UP001238334">
    <property type="component" value="Chromosome"/>
</dbReference>
<reference evidence="1 2" key="1">
    <citation type="submission" date="2023-06" db="EMBL/GenBank/DDBJ databases">
        <title>Parasedimentitalea psychrophila sp. nov., a psychrophilic bacterium isolated from deep-sea sediment.</title>
        <authorList>
            <person name="Li A."/>
        </authorList>
    </citation>
    <scope>NUCLEOTIDE SEQUENCE [LARGE SCALE GENOMIC DNA]</scope>
    <source>
        <strain evidence="1 2">QS115</strain>
    </source>
</reference>
<gene>
    <name evidence="1" type="ORF">QPJ95_00945</name>
</gene>
<organism evidence="1 2">
    <name type="scientific">Parasedimentitalea psychrophila</name>
    <dbReference type="NCBI Taxonomy" id="2997337"/>
    <lineage>
        <taxon>Bacteria</taxon>
        <taxon>Pseudomonadati</taxon>
        <taxon>Pseudomonadota</taxon>
        <taxon>Alphaproteobacteria</taxon>
        <taxon>Rhodobacterales</taxon>
        <taxon>Paracoccaceae</taxon>
        <taxon>Parasedimentitalea</taxon>
    </lineage>
</organism>
<dbReference type="RefSeq" id="WP_270918737.1">
    <property type="nucleotide sequence ID" value="NZ_CP127247.1"/>
</dbReference>
<dbReference type="AlphaFoldDB" id="A0A9Y2L067"/>